<keyword evidence="2" id="KW-1185">Reference proteome</keyword>
<dbReference type="InParanoid" id="A0A369J7K5"/>
<dbReference type="OrthoDB" id="3016366at2759"/>
<evidence type="ECO:0000313" key="1">
    <source>
        <dbReference type="EMBL" id="RDB16587.1"/>
    </source>
</evidence>
<organism evidence="1 2">
    <name type="scientific">Hypsizygus marmoreus</name>
    <name type="common">White beech mushroom</name>
    <name type="synonym">Agaricus marmoreus</name>
    <dbReference type="NCBI Taxonomy" id="39966"/>
    <lineage>
        <taxon>Eukaryota</taxon>
        <taxon>Fungi</taxon>
        <taxon>Dikarya</taxon>
        <taxon>Basidiomycota</taxon>
        <taxon>Agaricomycotina</taxon>
        <taxon>Agaricomycetes</taxon>
        <taxon>Agaricomycetidae</taxon>
        <taxon>Agaricales</taxon>
        <taxon>Tricholomatineae</taxon>
        <taxon>Lyophyllaceae</taxon>
        <taxon>Hypsizygus</taxon>
    </lineage>
</organism>
<comment type="caution">
    <text evidence="1">The sequence shown here is derived from an EMBL/GenBank/DDBJ whole genome shotgun (WGS) entry which is preliminary data.</text>
</comment>
<dbReference type="EMBL" id="LUEZ02000124">
    <property type="protein sequence ID" value="RDB16587.1"/>
    <property type="molecule type" value="Genomic_DNA"/>
</dbReference>
<name>A0A369J7K5_HYPMA</name>
<dbReference type="AlphaFoldDB" id="A0A369J7K5"/>
<evidence type="ECO:0000313" key="2">
    <source>
        <dbReference type="Proteomes" id="UP000076154"/>
    </source>
</evidence>
<sequence>MAEPTDSTSEISQSGCTATELEPSRLYAILTYRGDLAAWNWAFYVPNPAISPIGSSGTLFHVVNGTELAAEWRFEVETKDIISSPLVVAIVRLGDVGFLGSYEDIVGQDSLLPMFKTVAIPATGSTIHPAEFSSRTWFLDAICVLHDCGVVTCDDVWLLEREIRRFAFTAMDKYLQNKGWTAFRSLQCS</sequence>
<reference evidence="1" key="1">
    <citation type="submission" date="2018-04" db="EMBL/GenBank/DDBJ databases">
        <title>Whole genome sequencing of Hypsizygus marmoreus.</title>
        <authorList>
            <person name="Choi I.-G."/>
            <person name="Min B."/>
            <person name="Kim J.-G."/>
            <person name="Kim S."/>
            <person name="Oh Y.-L."/>
            <person name="Kong W.-S."/>
            <person name="Park H."/>
            <person name="Jeong J."/>
            <person name="Song E.-S."/>
        </authorList>
    </citation>
    <scope>NUCLEOTIDE SEQUENCE [LARGE SCALE GENOMIC DNA]</scope>
    <source>
        <strain evidence="1">51987-8</strain>
    </source>
</reference>
<accession>A0A369J7K5</accession>
<gene>
    <name evidence="1" type="ORF">Hypma_002822</name>
</gene>
<dbReference type="Proteomes" id="UP000076154">
    <property type="component" value="Unassembled WGS sequence"/>
</dbReference>
<proteinExistence type="predicted"/>
<protein>
    <submittedName>
        <fullName evidence="1">Uncharacterized protein</fullName>
    </submittedName>
</protein>